<keyword evidence="2" id="KW-1185">Reference proteome</keyword>
<gene>
    <name evidence="1" type="ORF">MENTE1834_LOCUS26034</name>
</gene>
<evidence type="ECO:0000313" key="1">
    <source>
        <dbReference type="EMBL" id="CAK5078959.1"/>
    </source>
</evidence>
<dbReference type="Proteomes" id="UP001497535">
    <property type="component" value="Unassembled WGS sequence"/>
</dbReference>
<proteinExistence type="predicted"/>
<evidence type="ECO:0000313" key="2">
    <source>
        <dbReference type="Proteomes" id="UP001497535"/>
    </source>
</evidence>
<sequence>MLSTCIRNSVTTLNMQQYNKNNYNNYNLNIYFLSFFICLLFIFISSSTSQQKYINNNPSQSFNLLPPINQQPKIQKQHHQRRHPLIFSSFSSSSSSLVPQYTRFPLNIVVGLPTDADDNPLRNPYKLSIAKAQPVFDVAIEDIITKFKILPPNSLLIAYEDTQLSDAIGPQKIVNHYCNKSVDAVMGMAYVFALAPVARMSQFWGIGGVPVFTTTVFI</sequence>
<name>A0ACB0ZK90_MELEN</name>
<reference evidence="1" key="1">
    <citation type="submission" date="2023-11" db="EMBL/GenBank/DDBJ databases">
        <authorList>
            <person name="Poullet M."/>
        </authorList>
    </citation>
    <scope>NUCLEOTIDE SEQUENCE</scope>
    <source>
        <strain evidence="1">E1834</strain>
    </source>
</reference>
<protein>
    <submittedName>
        <fullName evidence="1">Uncharacterized protein</fullName>
    </submittedName>
</protein>
<comment type="caution">
    <text evidence="1">The sequence shown here is derived from an EMBL/GenBank/DDBJ whole genome shotgun (WGS) entry which is preliminary data.</text>
</comment>
<organism evidence="1 2">
    <name type="scientific">Meloidogyne enterolobii</name>
    <name type="common">Root-knot nematode worm</name>
    <name type="synonym">Meloidogyne mayaguensis</name>
    <dbReference type="NCBI Taxonomy" id="390850"/>
    <lineage>
        <taxon>Eukaryota</taxon>
        <taxon>Metazoa</taxon>
        <taxon>Ecdysozoa</taxon>
        <taxon>Nematoda</taxon>
        <taxon>Chromadorea</taxon>
        <taxon>Rhabditida</taxon>
        <taxon>Tylenchina</taxon>
        <taxon>Tylenchomorpha</taxon>
        <taxon>Tylenchoidea</taxon>
        <taxon>Meloidogynidae</taxon>
        <taxon>Meloidogyninae</taxon>
        <taxon>Meloidogyne</taxon>
    </lineage>
</organism>
<accession>A0ACB0ZK90</accession>
<dbReference type="EMBL" id="CAVMJV010000037">
    <property type="protein sequence ID" value="CAK5078959.1"/>
    <property type="molecule type" value="Genomic_DNA"/>
</dbReference>